<dbReference type="SUPFAM" id="SSF54534">
    <property type="entry name" value="FKBP-like"/>
    <property type="match status" value="1"/>
</dbReference>
<proteinExistence type="inferred from homology"/>
<protein>
    <recommendedName>
        <fullName evidence="4">Peptidyl-prolyl cis-trans isomerase C</fullName>
    </recommendedName>
    <alternativeName>
        <fullName evidence="6">Parvulin</fullName>
    </alternativeName>
    <alternativeName>
        <fullName evidence="5">Rotamase C</fullName>
    </alternativeName>
</protein>
<dbReference type="AlphaFoldDB" id="W7QHL3"/>
<evidence type="ECO:0000256" key="7">
    <source>
        <dbReference type="ARBA" id="ARBA00046231"/>
    </source>
</evidence>
<evidence type="ECO:0000259" key="9">
    <source>
        <dbReference type="PROSITE" id="PS50198"/>
    </source>
</evidence>
<evidence type="ECO:0000256" key="5">
    <source>
        <dbReference type="ARBA" id="ARBA00041926"/>
    </source>
</evidence>
<dbReference type="PROSITE" id="PS01096">
    <property type="entry name" value="PPIC_PPIASE_1"/>
    <property type="match status" value="1"/>
</dbReference>
<dbReference type="InterPro" id="IPR000297">
    <property type="entry name" value="PPIase_PpiC"/>
</dbReference>
<evidence type="ECO:0000256" key="8">
    <source>
        <dbReference type="PROSITE-ProRule" id="PRU00278"/>
    </source>
</evidence>
<evidence type="ECO:0000256" key="3">
    <source>
        <dbReference type="ARBA" id="ARBA00022490"/>
    </source>
</evidence>
<dbReference type="PROSITE" id="PS50198">
    <property type="entry name" value="PPIC_PPIASE_2"/>
    <property type="match status" value="1"/>
</dbReference>
<dbReference type="InterPro" id="IPR052204">
    <property type="entry name" value="PpiC/parvulin_rotamase"/>
</dbReference>
<comment type="caution">
    <text evidence="10">The sequence shown here is derived from an EMBL/GenBank/DDBJ whole genome shotgun (WGS) entry which is preliminary data.</text>
</comment>
<comment type="subcellular location">
    <subcellularLocation>
        <location evidence="1">Cytoplasm</location>
    </subcellularLocation>
</comment>
<evidence type="ECO:0000313" key="11">
    <source>
        <dbReference type="Proteomes" id="UP000019276"/>
    </source>
</evidence>
<organism evidence="10 11">
    <name type="scientific">Catenovulum agarivorans DS-2</name>
    <dbReference type="NCBI Taxonomy" id="1328313"/>
    <lineage>
        <taxon>Bacteria</taxon>
        <taxon>Pseudomonadati</taxon>
        <taxon>Pseudomonadota</taxon>
        <taxon>Gammaproteobacteria</taxon>
        <taxon>Alteromonadales</taxon>
        <taxon>Alteromonadaceae</taxon>
        <taxon>Catenovulum</taxon>
    </lineage>
</organism>
<dbReference type="Gene3D" id="3.10.50.40">
    <property type="match status" value="1"/>
</dbReference>
<dbReference type="PANTHER" id="PTHR43629">
    <property type="entry name" value="PEPTIDYL-PROLYL CIS-TRANS ISOMERASE"/>
    <property type="match status" value="1"/>
</dbReference>
<feature type="domain" description="PpiC" evidence="9">
    <location>
        <begin position="18"/>
        <end position="102"/>
    </location>
</feature>
<evidence type="ECO:0000256" key="4">
    <source>
        <dbReference type="ARBA" id="ARBA00040926"/>
    </source>
</evidence>
<dbReference type="PATRIC" id="fig|1328313.3.peg.3532"/>
<dbReference type="InterPro" id="IPR023058">
    <property type="entry name" value="PPIase_PpiC_CS"/>
</dbReference>
<dbReference type="PANTHER" id="PTHR43629:SF2">
    <property type="entry name" value="RHODANESE-LIKE_PPIC DOMAIN-CONTAINING PROTEIN 12, CHLOROPLASTIC"/>
    <property type="match status" value="1"/>
</dbReference>
<evidence type="ECO:0000313" key="10">
    <source>
        <dbReference type="EMBL" id="EWH08442.1"/>
    </source>
</evidence>
<dbReference type="GO" id="GO:0005737">
    <property type="term" value="C:cytoplasm"/>
    <property type="evidence" value="ECO:0007669"/>
    <property type="project" value="UniProtKB-SubCell"/>
</dbReference>
<comment type="function">
    <text evidence="7">PPIases accelerate the folding of proteins. It prefers amino acid residues with hydrophobic side chains like leucine and phenylalanine in the P1 position of the peptides substrates.</text>
</comment>
<comment type="similarity">
    <text evidence="2">Belongs to the PpiC/parvulin rotamase family.</text>
</comment>
<evidence type="ECO:0000256" key="6">
    <source>
        <dbReference type="ARBA" id="ARBA00043072"/>
    </source>
</evidence>
<dbReference type="OrthoDB" id="14196at2"/>
<keyword evidence="3" id="KW-0963">Cytoplasm</keyword>
<evidence type="ECO:0000256" key="2">
    <source>
        <dbReference type="ARBA" id="ARBA00007656"/>
    </source>
</evidence>
<dbReference type="Pfam" id="PF00639">
    <property type="entry name" value="Rotamase"/>
    <property type="match status" value="1"/>
</dbReference>
<keyword evidence="8" id="KW-0697">Rotamase</keyword>
<dbReference type="RefSeq" id="WP_051479971.1">
    <property type="nucleotide sequence ID" value="NZ_ARZY01000046.1"/>
</dbReference>
<evidence type="ECO:0000256" key="1">
    <source>
        <dbReference type="ARBA" id="ARBA00004496"/>
    </source>
</evidence>
<dbReference type="Proteomes" id="UP000019276">
    <property type="component" value="Unassembled WGS sequence"/>
</dbReference>
<accession>W7QHL3</accession>
<keyword evidence="8 10" id="KW-0413">Isomerase</keyword>
<dbReference type="InterPro" id="IPR046357">
    <property type="entry name" value="PPIase_dom_sf"/>
</dbReference>
<sequence length="105" mass="11511">MVVYAGKKRSGKFNVASAQHILTRNPNKIAEIQKQLDKGVDFGRLARQYSNCPSGKKGGDLGEFRRGTMVAAFDAAVFNAKAGEVVGPVKTKFGYHLIKVHYLKN</sequence>
<gene>
    <name evidence="10" type="ORF">DS2_17282</name>
</gene>
<name>W7QHL3_9ALTE</name>
<dbReference type="GO" id="GO:0003755">
    <property type="term" value="F:peptidyl-prolyl cis-trans isomerase activity"/>
    <property type="evidence" value="ECO:0007669"/>
    <property type="project" value="UniProtKB-KW"/>
</dbReference>
<dbReference type="eggNOG" id="COG0760">
    <property type="taxonomic scope" value="Bacteria"/>
</dbReference>
<dbReference type="STRING" id="1328313.DS2_17282"/>
<dbReference type="EMBL" id="ARZY01000046">
    <property type="protein sequence ID" value="EWH08442.1"/>
    <property type="molecule type" value="Genomic_DNA"/>
</dbReference>
<keyword evidence="11" id="KW-1185">Reference proteome</keyword>
<reference evidence="10 11" key="1">
    <citation type="journal article" date="2014" name="Genome Announc.">
        <title>Draft Genome Sequence of the Agar-Degrading Bacterium Catenovulum sp. Strain DS-2, Isolated from Intestines of Haliotis diversicolor.</title>
        <authorList>
            <person name="Shan D."/>
            <person name="Li X."/>
            <person name="Gu Z."/>
            <person name="Wei G."/>
            <person name="Gao Z."/>
            <person name="Shao Z."/>
        </authorList>
    </citation>
    <scope>NUCLEOTIDE SEQUENCE [LARGE SCALE GENOMIC DNA]</scope>
    <source>
        <strain evidence="10 11">DS-2</strain>
    </source>
</reference>